<dbReference type="RefSeq" id="WP_212521884.1">
    <property type="nucleotide sequence ID" value="NZ_JAGSOH010000154.1"/>
</dbReference>
<dbReference type="AlphaFoldDB" id="A0A941EG13"/>
<evidence type="ECO:0000313" key="1">
    <source>
        <dbReference type="EMBL" id="MBR7830762.1"/>
    </source>
</evidence>
<dbReference type="Proteomes" id="UP000676325">
    <property type="component" value="Unassembled WGS sequence"/>
</dbReference>
<accession>A0A941EG13</accession>
<name>A0A941EG13_9ACTN</name>
<gene>
    <name evidence="1" type="ORF">KDK95_30950</name>
</gene>
<comment type="caution">
    <text evidence="1">The sequence shown here is derived from an EMBL/GenBank/DDBJ whole genome shotgun (WGS) entry which is preliminary data.</text>
</comment>
<sequence length="67" mass="7941">MSKKSFFRPAGRHRRSSWRAPAFAVKVARRLKARRIAARSLPYRPARQIALEVRRREGERLGGRWRV</sequence>
<dbReference type="EMBL" id="JAGSOH010000154">
    <property type="protein sequence ID" value="MBR7830762.1"/>
    <property type="molecule type" value="Genomic_DNA"/>
</dbReference>
<keyword evidence="2" id="KW-1185">Reference proteome</keyword>
<organism evidence="1 2">
    <name type="scientific">Actinospica acidithermotolerans</name>
    <dbReference type="NCBI Taxonomy" id="2828514"/>
    <lineage>
        <taxon>Bacteria</taxon>
        <taxon>Bacillati</taxon>
        <taxon>Actinomycetota</taxon>
        <taxon>Actinomycetes</taxon>
        <taxon>Catenulisporales</taxon>
        <taxon>Actinospicaceae</taxon>
        <taxon>Actinospica</taxon>
    </lineage>
</organism>
<protein>
    <submittedName>
        <fullName evidence="1">Uncharacterized protein</fullName>
    </submittedName>
</protein>
<proteinExistence type="predicted"/>
<evidence type="ECO:0000313" key="2">
    <source>
        <dbReference type="Proteomes" id="UP000676325"/>
    </source>
</evidence>
<reference evidence="1" key="1">
    <citation type="submission" date="2021-04" db="EMBL/GenBank/DDBJ databases">
        <title>Genome based classification of Actinospica acidithermotolerans sp. nov., an actinobacterium isolated from an Indonesian hot spring.</title>
        <authorList>
            <person name="Kusuma A.B."/>
            <person name="Putra K.E."/>
            <person name="Nafisah S."/>
            <person name="Loh J."/>
            <person name="Nouioui I."/>
            <person name="Goodfellow M."/>
        </authorList>
    </citation>
    <scope>NUCLEOTIDE SEQUENCE</scope>
    <source>
        <strain evidence="1">MGRD01-02</strain>
    </source>
</reference>